<evidence type="ECO:0000256" key="1">
    <source>
        <dbReference type="SAM" id="SignalP"/>
    </source>
</evidence>
<organism evidence="4">
    <name type="scientific">Hydatigena taeniaeformis</name>
    <name type="common">Feline tapeworm</name>
    <name type="synonym">Taenia taeniaeformis</name>
    <dbReference type="NCBI Taxonomy" id="6205"/>
    <lineage>
        <taxon>Eukaryota</taxon>
        <taxon>Metazoa</taxon>
        <taxon>Spiralia</taxon>
        <taxon>Lophotrochozoa</taxon>
        <taxon>Platyhelminthes</taxon>
        <taxon>Cestoda</taxon>
        <taxon>Eucestoda</taxon>
        <taxon>Cyclophyllidea</taxon>
        <taxon>Taeniidae</taxon>
        <taxon>Hydatigera</taxon>
    </lineage>
</organism>
<evidence type="ECO:0000313" key="2">
    <source>
        <dbReference type="EMBL" id="VDM33893.1"/>
    </source>
</evidence>
<reference evidence="4" key="1">
    <citation type="submission" date="2017-02" db="UniProtKB">
        <authorList>
            <consortium name="WormBaseParasite"/>
        </authorList>
    </citation>
    <scope>IDENTIFICATION</scope>
</reference>
<sequence>MQCFYSHGVIFLMALMPISTSAYGSTAESIIDSILRDAPDYLTANAEKTGVQAVDSVVRSCPFLVNQILLRGETIYTLAICLNATGLKIKPPSLVSFTHFCLIDGISHPSNLLHSTKSLCTFIDTARITDYASAARK</sequence>
<dbReference type="EMBL" id="UYWX01020697">
    <property type="protein sequence ID" value="VDM33893.1"/>
    <property type="molecule type" value="Genomic_DNA"/>
</dbReference>
<proteinExistence type="predicted"/>
<dbReference type="WBParaSite" id="TTAC_0000917401-mRNA-1">
    <property type="protein sequence ID" value="TTAC_0000917401-mRNA-1"/>
    <property type="gene ID" value="TTAC_0000917401"/>
</dbReference>
<accession>A0A0R3X6N3</accession>
<feature type="signal peptide" evidence="1">
    <location>
        <begin position="1"/>
        <end position="22"/>
    </location>
</feature>
<reference evidence="2 3" key="2">
    <citation type="submission" date="2018-11" db="EMBL/GenBank/DDBJ databases">
        <authorList>
            <consortium name="Pathogen Informatics"/>
        </authorList>
    </citation>
    <scope>NUCLEOTIDE SEQUENCE [LARGE SCALE GENOMIC DNA]</scope>
</reference>
<dbReference type="Proteomes" id="UP000274429">
    <property type="component" value="Unassembled WGS sequence"/>
</dbReference>
<keyword evidence="1" id="KW-0732">Signal</keyword>
<dbReference type="AlphaFoldDB" id="A0A0R3X6N3"/>
<name>A0A0R3X6N3_HYDTA</name>
<evidence type="ECO:0000313" key="4">
    <source>
        <dbReference type="WBParaSite" id="TTAC_0000917401-mRNA-1"/>
    </source>
</evidence>
<dbReference type="OrthoDB" id="6301656at2759"/>
<keyword evidence="3" id="KW-1185">Reference proteome</keyword>
<gene>
    <name evidence="2" type="ORF">TTAC_LOCUS9159</name>
</gene>
<protein>
    <submittedName>
        <fullName evidence="4">Secreted protein</fullName>
    </submittedName>
</protein>
<evidence type="ECO:0000313" key="3">
    <source>
        <dbReference type="Proteomes" id="UP000274429"/>
    </source>
</evidence>
<feature type="chain" id="PRO_5043133244" evidence="1">
    <location>
        <begin position="23"/>
        <end position="137"/>
    </location>
</feature>